<gene>
    <name evidence="3" type="ORF">GCM10010307_69470</name>
</gene>
<sequence>MTSEKPTLLEQLTRCEELFEETGHYQGLTELPNLEADPLQFESFHSRLLSTIISTRETMKYIASSPAVRDFEEFVIGLYTPEGDAIALSSGIMVHVHTLSEFIKFMIKNGYEDNPKIRPGDIFENNEVWAGGVHTPDVMTVIPVFHGDELIAWVGAVTHELEAGTYEGPGMSVLTPDRYGEGLHISAEKVGEHDHFRHDYMLRLRMGLRNANWWILDDKAKLSGCLMVRDALTAIVDEFGLDYYQQATKELIEEGRREFLKRVRTTMVPGTYRGLTMPVHKRSHVPFVHPLAKNDFIDLVRQEMTVTGEGRIELDYEGSTGWSFHPFNCAPGPMNGGFWITLTQLLNYDGRVNDGAYLAVKQYLPEGSIVNANYQGVATSLAWWTLIPIFANVWRLMGISWYARGFTEEILMSTPTSSRSANSSARSAARSSTSTASRRPFRWRSTSHPTWRRSTPSGSAATCRSPSETCRSRRSRRRRVSPGPARVPPSPSSNSTRTPPGAGRRPDEVRGTGHVRGL</sequence>
<dbReference type="PANTHER" id="PTHR11365">
    <property type="entry name" value="5-OXOPROLINASE RELATED"/>
    <property type="match status" value="1"/>
</dbReference>
<evidence type="ECO:0000313" key="3">
    <source>
        <dbReference type="EMBL" id="GAA2656162.1"/>
    </source>
</evidence>
<reference evidence="3 4" key="1">
    <citation type="journal article" date="2019" name="Int. J. Syst. Evol. Microbiol.">
        <title>The Global Catalogue of Microorganisms (GCM) 10K type strain sequencing project: providing services to taxonomists for standard genome sequencing and annotation.</title>
        <authorList>
            <consortium name="The Broad Institute Genomics Platform"/>
            <consortium name="The Broad Institute Genome Sequencing Center for Infectious Disease"/>
            <person name="Wu L."/>
            <person name="Ma J."/>
        </authorList>
    </citation>
    <scope>NUCLEOTIDE SEQUENCE [LARGE SCALE GENOMIC DNA]</scope>
    <source>
        <strain evidence="3 4">JCM 4524</strain>
    </source>
</reference>
<dbReference type="PANTHER" id="PTHR11365:SF23">
    <property type="entry name" value="HYPOTHETICAL 5-OXOPROLINASE (EUROFUNG)-RELATED"/>
    <property type="match status" value="1"/>
</dbReference>
<feature type="region of interest" description="Disordered" evidence="1">
    <location>
        <begin position="413"/>
        <end position="518"/>
    </location>
</feature>
<organism evidence="3 4">
    <name type="scientific">Streptomyces vastus</name>
    <dbReference type="NCBI Taxonomy" id="285451"/>
    <lineage>
        <taxon>Bacteria</taxon>
        <taxon>Bacillati</taxon>
        <taxon>Actinomycetota</taxon>
        <taxon>Actinomycetes</taxon>
        <taxon>Kitasatosporales</taxon>
        <taxon>Streptomycetaceae</taxon>
        <taxon>Streptomyces</taxon>
    </lineage>
</organism>
<feature type="compositionally biased region" description="Low complexity" evidence="1">
    <location>
        <begin position="413"/>
        <end position="438"/>
    </location>
</feature>
<accession>A0ABN3RMD5</accession>
<dbReference type="Proteomes" id="UP001500151">
    <property type="component" value="Unassembled WGS sequence"/>
</dbReference>
<feature type="compositionally biased region" description="Polar residues" evidence="1">
    <location>
        <begin position="444"/>
        <end position="462"/>
    </location>
</feature>
<protein>
    <recommendedName>
        <fullName evidence="2">Hydantoinase B/oxoprolinase domain-containing protein</fullName>
    </recommendedName>
</protein>
<comment type="caution">
    <text evidence="3">The sequence shown here is derived from an EMBL/GenBank/DDBJ whole genome shotgun (WGS) entry which is preliminary data.</text>
</comment>
<keyword evidence="4" id="KW-1185">Reference proteome</keyword>
<evidence type="ECO:0000256" key="1">
    <source>
        <dbReference type="SAM" id="MobiDB-lite"/>
    </source>
</evidence>
<dbReference type="Pfam" id="PF02538">
    <property type="entry name" value="Hydantoinase_B"/>
    <property type="match status" value="1"/>
</dbReference>
<feature type="domain" description="Hydantoinase B/oxoprolinase" evidence="2">
    <location>
        <begin position="37"/>
        <end position="398"/>
    </location>
</feature>
<dbReference type="EMBL" id="BAAASJ010000113">
    <property type="protein sequence ID" value="GAA2656162.1"/>
    <property type="molecule type" value="Genomic_DNA"/>
</dbReference>
<proteinExistence type="predicted"/>
<dbReference type="InterPro" id="IPR045079">
    <property type="entry name" value="Oxoprolinase-like"/>
</dbReference>
<evidence type="ECO:0000259" key="2">
    <source>
        <dbReference type="Pfam" id="PF02538"/>
    </source>
</evidence>
<name>A0ABN3RMD5_9ACTN</name>
<dbReference type="InterPro" id="IPR003692">
    <property type="entry name" value="Hydantoinase_B"/>
</dbReference>
<evidence type="ECO:0000313" key="4">
    <source>
        <dbReference type="Proteomes" id="UP001500151"/>
    </source>
</evidence>